<dbReference type="SUPFAM" id="SSF53927">
    <property type="entry name" value="Cytidine deaminase-like"/>
    <property type="match status" value="1"/>
</dbReference>
<name>A0A5E6MEM4_9BACT</name>
<reference evidence="10" key="1">
    <citation type="submission" date="2019-09" db="EMBL/GenBank/DDBJ databases">
        <authorList>
            <person name="Cremers G."/>
        </authorList>
    </citation>
    <scope>NUCLEOTIDE SEQUENCE [LARGE SCALE GENOMIC DNA]</scope>
    <source>
        <strain evidence="10">3B</strain>
    </source>
</reference>
<dbReference type="GO" id="GO:0005737">
    <property type="term" value="C:cytoplasm"/>
    <property type="evidence" value="ECO:0007669"/>
    <property type="project" value="UniProtKB-SubCell"/>
</dbReference>
<dbReference type="GO" id="GO:0055086">
    <property type="term" value="P:nucleobase-containing small molecule metabolic process"/>
    <property type="evidence" value="ECO:0007669"/>
    <property type="project" value="UniProtKB-ARBA"/>
</dbReference>
<dbReference type="Pfam" id="PF00383">
    <property type="entry name" value="dCMP_cyt_deam_1"/>
    <property type="match status" value="1"/>
</dbReference>
<keyword evidence="6 10" id="KW-0378">Hydrolase</keyword>
<dbReference type="EMBL" id="CABFUZ020000188">
    <property type="protein sequence ID" value="VVM07675.1"/>
    <property type="molecule type" value="Genomic_DNA"/>
</dbReference>
<evidence type="ECO:0000256" key="4">
    <source>
        <dbReference type="ARBA" id="ARBA00022490"/>
    </source>
</evidence>
<evidence type="ECO:0000256" key="5">
    <source>
        <dbReference type="ARBA" id="ARBA00022723"/>
    </source>
</evidence>
<dbReference type="AlphaFoldDB" id="A0A5E6MEM4"/>
<keyword evidence="5" id="KW-0479">Metal-binding</keyword>
<dbReference type="EC" id="3.5.4.12" evidence="10"/>
<feature type="domain" description="CMP/dCMP-type deaminase" evidence="9">
    <location>
        <begin position="2"/>
        <end position="119"/>
    </location>
</feature>
<comment type="caution">
    <text evidence="10">The sequence shown here is derived from an EMBL/GenBank/DDBJ whole genome shotgun (WGS) entry which is preliminary data.</text>
</comment>
<evidence type="ECO:0000256" key="6">
    <source>
        <dbReference type="ARBA" id="ARBA00022801"/>
    </source>
</evidence>
<dbReference type="GO" id="GO:0008270">
    <property type="term" value="F:zinc ion binding"/>
    <property type="evidence" value="ECO:0007669"/>
    <property type="project" value="InterPro"/>
</dbReference>
<dbReference type="Gene3D" id="3.40.140.10">
    <property type="entry name" value="Cytidine Deaminase, domain 2"/>
    <property type="match status" value="1"/>
</dbReference>
<dbReference type="PROSITE" id="PS51747">
    <property type="entry name" value="CYT_DCMP_DEAMINASES_2"/>
    <property type="match status" value="1"/>
</dbReference>
<keyword evidence="4" id="KW-0963">Cytoplasm</keyword>
<protein>
    <submittedName>
        <fullName evidence="10">dCMP deaminase</fullName>
        <ecNumber evidence="10">3.5.4.12</ecNumber>
    </submittedName>
</protein>
<dbReference type="GO" id="GO:0072527">
    <property type="term" value="P:pyrimidine-containing compound metabolic process"/>
    <property type="evidence" value="ECO:0007669"/>
    <property type="project" value="UniProtKB-ARBA"/>
</dbReference>
<comment type="pathway">
    <text evidence="8">Pyrimidine metabolism.</text>
</comment>
<dbReference type="Proteomes" id="UP000381693">
    <property type="component" value="Unassembled WGS sequence"/>
</dbReference>
<comment type="cofactor">
    <cofactor evidence="1">
        <name>Zn(2+)</name>
        <dbReference type="ChEBI" id="CHEBI:29105"/>
    </cofactor>
</comment>
<dbReference type="GO" id="GO:0004132">
    <property type="term" value="F:dCMP deaminase activity"/>
    <property type="evidence" value="ECO:0007669"/>
    <property type="project" value="UniProtKB-EC"/>
</dbReference>
<keyword evidence="7" id="KW-0862">Zinc</keyword>
<dbReference type="InterPro" id="IPR016193">
    <property type="entry name" value="Cytidine_deaminase-like"/>
</dbReference>
<gene>
    <name evidence="10" type="primary">comEB</name>
    <name evidence="10" type="ORF">MAMC_01775</name>
</gene>
<keyword evidence="11" id="KW-1185">Reference proteome</keyword>
<dbReference type="FunFam" id="3.40.140.10:FF:000016">
    <property type="entry name" value="Cytosine deaminase"/>
    <property type="match status" value="1"/>
</dbReference>
<accession>A0A5E6MEM4</accession>
<dbReference type="GO" id="GO:0008835">
    <property type="term" value="F:diaminohydroxyphosphoribosylaminopyrimidine deaminase activity"/>
    <property type="evidence" value="ECO:0007669"/>
    <property type="project" value="TreeGrafter"/>
</dbReference>
<comment type="subcellular location">
    <subcellularLocation>
        <location evidence="2">Cytoplasm</location>
    </subcellularLocation>
</comment>
<dbReference type="PANTHER" id="PTHR11079:SF190">
    <property type="entry name" value="CYTOSINE DEAMINASE"/>
    <property type="match status" value="1"/>
</dbReference>
<sequence>MAKRDPFLEAAIAEARAGLEEGGIPIGSVIVRGDQIVAQGRNRRIQWGSAIRHGEMDALETLGRQPASFYRSCTLYTTLSPCPMCSGAILLYRIPRVVIGENRTFLGAEALLRSRGVSVEVRDDAECRELLARFIGRFPSIWNEDIGLPQGGPSAEVGGS</sequence>
<dbReference type="RefSeq" id="WP_142525716.1">
    <property type="nucleotide sequence ID" value="NZ_CABFUZ020000188.1"/>
</dbReference>
<evidence type="ECO:0000256" key="3">
    <source>
        <dbReference type="ARBA" id="ARBA00011738"/>
    </source>
</evidence>
<dbReference type="InterPro" id="IPR002125">
    <property type="entry name" value="CMP_dCMP_dom"/>
</dbReference>
<proteinExistence type="predicted"/>
<evidence type="ECO:0000256" key="8">
    <source>
        <dbReference type="ARBA" id="ARBA00060693"/>
    </source>
</evidence>
<organism evidence="10 11">
    <name type="scientific">Methylacidimicrobium cyclopophantes</name>
    <dbReference type="NCBI Taxonomy" id="1041766"/>
    <lineage>
        <taxon>Bacteria</taxon>
        <taxon>Pseudomonadati</taxon>
        <taxon>Verrucomicrobiota</taxon>
        <taxon>Methylacidimicrobium</taxon>
    </lineage>
</organism>
<evidence type="ECO:0000313" key="10">
    <source>
        <dbReference type="EMBL" id="VVM07675.1"/>
    </source>
</evidence>
<dbReference type="PROSITE" id="PS00903">
    <property type="entry name" value="CYT_DCMP_DEAMINASES_1"/>
    <property type="match status" value="1"/>
</dbReference>
<evidence type="ECO:0000259" key="9">
    <source>
        <dbReference type="PROSITE" id="PS51747"/>
    </source>
</evidence>
<dbReference type="PANTHER" id="PTHR11079">
    <property type="entry name" value="CYTOSINE DEAMINASE FAMILY MEMBER"/>
    <property type="match status" value="1"/>
</dbReference>
<evidence type="ECO:0000256" key="7">
    <source>
        <dbReference type="ARBA" id="ARBA00022833"/>
    </source>
</evidence>
<dbReference type="InterPro" id="IPR016192">
    <property type="entry name" value="APOBEC/CMP_deaminase_Zn-bd"/>
</dbReference>
<dbReference type="CDD" id="cd01285">
    <property type="entry name" value="nucleoside_deaminase"/>
    <property type="match status" value="1"/>
</dbReference>
<evidence type="ECO:0000313" key="11">
    <source>
        <dbReference type="Proteomes" id="UP000381693"/>
    </source>
</evidence>
<dbReference type="OrthoDB" id="9802676at2"/>
<evidence type="ECO:0000256" key="1">
    <source>
        <dbReference type="ARBA" id="ARBA00001947"/>
    </source>
</evidence>
<comment type="subunit">
    <text evidence="3">Homodimer.</text>
</comment>
<evidence type="ECO:0000256" key="2">
    <source>
        <dbReference type="ARBA" id="ARBA00004496"/>
    </source>
</evidence>